<dbReference type="AlphaFoldDB" id="A0AA88WLB6"/>
<dbReference type="EMBL" id="JAVXUP010000384">
    <property type="protein sequence ID" value="KAK3029268.1"/>
    <property type="molecule type" value="Genomic_DNA"/>
</dbReference>
<name>A0AA88WLB6_9ASTE</name>
<reference evidence="1" key="1">
    <citation type="submission" date="2022-12" db="EMBL/GenBank/DDBJ databases">
        <title>Draft genome assemblies for two species of Escallonia (Escalloniales).</title>
        <authorList>
            <person name="Chanderbali A."/>
            <person name="Dervinis C."/>
            <person name="Anghel I."/>
            <person name="Soltis D."/>
            <person name="Soltis P."/>
            <person name="Zapata F."/>
        </authorList>
    </citation>
    <scope>NUCLEOTIDE SEQUENCE</scope>
    <source>
        <strain evidence="1">UCBG64.0493</strain>
        <tissue evidence="1">Leaf</tissue>
    </source>
</reference>
<comment type="caution">
    <text evidence="1">The sequence shown here is derived from an EMBL/GenBank/DDBJ whole genome shotgun (WGS) entry which is preliminary data.</text>
</comment>
<evidence type="ECO:0000313" key="2">
    <source>
        <dbReference type="Proteomes" id="UP001188597"/>
    </source>
</evidence>
<protein>
    <submittedName>
        <fullName evidence="1">Uncharacterized protein</fullName>
    </submittedName>
</protein>
<feature type="non-terminal residue" evidence="1">
    <location>
        <position position="1"/>
    </location>
</feature>
<keyword evidence="2" id="KW-1185">Reference proteome</keyword>
<dbReference type="Proteomes" id="UP001188597">
    <property type="component" value="Unassembled WGS sequence"/>
</dbReference>
<evidence type="ECO:0000313" key="1">
    <source>
        <dbReference type="EMBL" id="KAK3029268.1"/>
    </source>
</evidence>
<organism evidence="1 2">
    <name type="scientific">Escallonia herrerae</name>
    <dbReference type="NCBI Taxonomy" id="1293975"/>
    <lineage>
        <taxon>Eukaryota</taxon>
        <taxon>Viridiplantae</taxon>
        <taxon>Streptophyta</taxon>
        <taxon>Embryophyta</taxon>
        <taxon>Tracheophyta</taxon>
        <taxon>Spermatophyta</taxon>
        <taxon>Magnoliopsida</taxon>
        <taxon>eudicotyledons</taxon>
        <taxon>Gunneridae</taxon>
        <taxon>Pentapetalae</taxon>
        <taxon>asterids</taxon>
        <taxon>campanulids</taxon>
        <taxon>Escalloniales</taxon>
        <taxon>Escalloniaceae</taxon>
        <taxon>Escallonia</taxon>
    </lineage>
</organism>
<gene>
    <name evidence="1" type="ORF">RJ639_039508</name>
</gene>
<sequence>DNDGNDHQQQDDPVASPLPAVPLVLLRHLQLLRPAPDERVGSVHLALDIVQLRPLTLNQHRHVQKHLVQLLQVPLHLLHRVVPLLNLHDRVHHLPPPLLLNVSLCPVDINESRVPSSAFSPVTVKYRLCTVSRYSVAIRWRRSLKEVMESWSFLRNPLTTEVRVRSEEDPGPQPGRLRLAALDRSRASRRTLMSLAFLREEARSVSMVERRVLDFSWAACRLPWRASRSRRSSLMASTSSKNLSRLTPEVEFGELVVIWILWDGDCSSLRKRENEPENRSFMMPLSCFAWFFSVLDVKI</sequence>
<accession>A0AA88WLB6</accession>
<proteinExistence type="predicted"/>